<dbReference type="InterPro" id="IPR048502">
    <property type="entry name" value="NamZ_N"/>
</dbReference>
<reference evidence="5" key="2">
    <citation type="submission" date="2023-07" db="EMBL/GenBank/DDBJ databases">
        <title>Genome content predicts the carbon catabolic preferences of heterotrophic bacteria.</title>
        <authorList>
            <person name="Gralka M."/>
        </authorList>
    </citation>
    <scope>NUCLEOTIDE SEQUENCE</scope>
    <source>
        <strain evidence="5">F2M12</strain>
    </source>
</reference>
<accession>A0AAW7Z5Y7</accession>
<dbReference type="InterPro" id="IPR008302">
    <property type="entry name" value="NamZ"/>
</dbReference>
<dbReference type="RefSeq" id="WP_057794224.1">
    <property type="nucleotide sequence ID" value="NZ_CAXIBE010000025.1"/>
</dbReference>
<evidence type="ECO:0000259" key="2">
    <source>
        <dbReference type="Pfam" id="PF07075"/>
    </source>
</evidence>
<evidence type="ECO:0000313" key="5">
    <source>
        <dbReference type="EMBL" id="MDO6578003.1"/>
    </source>
</evidence>
<dbReference type="Pfam" id="PF20732">
    <property type="entry name" value="NamZ_C"/>
    <property type="match status" value="1"/>
</dbReference>
<dbReference type="InterPro" id="IPR048503">
    <property type="entry name" value="NamZ_C"/>
</dbReference>
<evidence type="ECO:0000259" key="3">
    <source>
        <dbReference type="Pfam" id="PF20732"/>
    </source>
</evidence>
<sequence length="461" mass="50122">MRIKSLLTFALLLSAAITLSVSGHAQTVTRAKTHDKAEVAESRLQVGAAQFNEYLPLLEGKRVSLVVNQSSIIESPIIKGSAVINSSPEPTHLVDALLNRDINVVSIMSPEHGFRGKAGAGEKIDNDVDVKTGLPIHSLYGKTKKPTADMLANTDILVFDIQDVGVRFYTYLSTLHYVLEAAAEAHIPVIVLDRPNPNGAFTDGPILQSDYASFVGMHAIPVLHGMTLGELALMIVGEQWMTTDAIEGKQLAQQVNKHMQSQALLTVIPVANYYKQMPYSLPVAPSPNLPNDAAIALYPTLCFFEGTDVSVGRGTNLPFQLIGHPVIALGDENIDVVANQAAPSPKHNNTTLKASFMTDAPISGLNIDVLLDAYAQFNEQDITFFTRPDFFDKLAGTDSLRQAIIAGKTSTQIQASWAEGLATFKQLRSPYLLYQLMASELPDDVKSRVKTINMKVATHYE</sequence>
<feature type="chain" id="PRO_5043812787" evidence="1">
    <location>
        <begin position="26"/>
        <end position="461"/>
    </location>
</feature>
<dbReference type="Proteomes" id="UP000056750">
    <property type="component" value="Chromosome"/>
</dbReference>
<evidence type="ECO:0000313" key="4">
    <source>
        <dbReference type="EMBL" id="AMJ73161.1"/>
    </source>
</evidence>
<evidence type="ECO:0000313" key="7">
    <source>
        <dbReference type="Proteomes" id="UP001170717"/>
    </source>
</evidence>
<dbReference type="EMBL" id="JAUOQI010000007">
    <property type="protein sequence ID" value="MDO6578003.1"/>
    <property type="molecule type" value="Genomic_DNA"/>
</dbReference>
<evidence type="ECO:0000256" key="1">
    <source>
        <dbReference type="SAM" id="SignalP"/>
    </source>
</evidence>
<feature type="domain" description="Peptidoglycan beta-N-acetylmuramidase NamZ N-terminal" evidence="2">
    <location>
        <begin position="85"/>
        <end position="291"/>
    </location>
</feature>
<organism evidence="5 7">
    <name type="scientific">Alteromonas stellipolaris</name>
    <dbReference type="NCBI Taxonomy" id="233316"/>
    <lineage>
        <taxon>Bacteria</taxon>
        <taxon>Pseudomonadati</taxon>
        <taxon>Pseudomonadota</taxon>
        <taxon>Gammaproteobacteria</taxon>
        <taxon>Alteromonadales</taxon>
        <taxon>Alteromonadaceae</taxon>
        <taxon>Alteromonas/Salinimonas group</taxon>
        <taxon>Alteromonas</taxon>
    </lineage>
</organism>
<dbReference type="EMBL" id="CP013926">
    <property type="protein sequence ID" value="AMJ73161.1"/>
    <property type="molecule type" value="Genomic_DNA"/>
</dbReference>
<dbReference type="Pfam" id="PF07075">
    <property type="entry name" value="NamZ_N"/>
    <property type="match status" value="1"/>
</dbReference>
<dbReference type="AlphaFoldDB" id="A0AAW7Z5Y7"/>
<protein>
    <submittedName>
        <fullName evidence="5">DUF1343 domain-containing protein</fullName>
    </submittedName>
</protein>
<keyword evidence="1" id="KW-0732">Signal</keyword>
<dbReference type="PIRSF" id="PIRSF016719">
    <property type="entry name" value="UCP016719"/>
    <property type="match status" value="1"/>
</dbReference>
<dbReference type="KEGG" id="asq:AVL57_03710"/>
<dbReference type="PANTHER" id="PTHR42915">
    <property type="entry name" value="HYPOTHETICAL 460 KDA PROTEIN IN FEUA-SIGW INTERGENIC REGION [PRECURSOR]"/>
    <property type="match status" value="1"/>
</dbReference>
<dbReference type="Gene3D" id="3.40.50.12170">
    <property type="entry name" value="Uncharacterised protein PF07075, DUF1343"/>
    <property type="match status" value="1"/>
</dbReference>
<feature type="domain" description="Peptidoglycan beta-N-acetylmuramidase NamZ C-terminal" evidence="3">
    <location>
        <begin position="297"/>
        <end position="434"/>
    </location>
</feature>
<dbReference type="PANTHER" id="PTHR42915:SF1">
    <property type="entry name" value="PEPTIDOGLYCAN BETA-N-ACETYLMURAMIDASE NAMZ"/>
    <property type="match status" value="1"/>
</dbReference>
<gene>
    <name evidence="4" type="ORF">AVL57_03710</name>
    <name evidence="5" type="ORF">Q4527_11395</name>
</gene>
<evidence type="ECO:0000313" key="6">
    <source>
        <dbReference type="Proteomes" id="UP000056750"/>
    </source>
</evidence>
<dbReference type="Proteomes" id="UP001170717">
    <property type="component" value="Unassembled WGS sequence"/>
</dbReference>
<keyword evidence="6" id="KW-1185">Reference proteome</keyword>
<dbReference type="GO" id="GO:0033922">
    <property type="term" value="F:peptidoglycan beta-N-acetylmuramidase activity"/>
    <property type="evidence" value="ECO:0007669"/>
    <property type="project" value="InterPro"/>
</dbReference>
<proteinExistence type="predicted"/>
<dbReference type="Gene3D" id="3.90.1150.140">
    <property type="match status" value="1"/>
</dbReference>
<feature type="signal peptide" evidence="1">
    <location>
        <begin position="1"/>
        <end position="25"/>
    </location>
</feature>
<reference evidence="4 6" key="1">
    <citation type="submission" date="2015-12" db="EMBL/GenBank/DDBJ databases">
        <title>Intraspecies pangenome expansion in the marine bacterium Alteromonas.</title>
        <authorList>
            <person name="Lopez-Perez M."/>
            <person name="Rodriguez-Valera F."/>
        </authorList>
    </citation>
    <scope>NUCLEOTIDE SEQUENCE [LARGE SCALE GENOMIC DNA]</scope>
    <source>
        <strain evidence="4 6">LMG 21861</strain>
    </source>
</reference>
<name>A0AAW7Z5Y7_9ALTE</name>